<dbReference type="SMART" id="SM00287">
    <property type="entry name" value="SH3b"/>
    <property type="match status" value="1"/>
</dbReference>
<keyword evidence="1" id="KW-0732">Signal</keyword>
<gene>
    <name evidence="3" type="ORF">A8F95_04430</name>
</gene>
<evidence type="ECO:0000259" key="2">
    <source>
        <dbReference type="PROSITE" id="PS51781"/>
    </source>
</evidence>
<protein>
    <recommendedName>
        <fullName evidence="2">SH3b domain-containing protein</fullName>
    </recommendedName>
</protein>
<dbReference type="PANTHER" id="PTHR34408">
    <property type="entry name" value="FAMILY PROTEIN, PUTATIVE-RELATED"/>
    <property type="match status" value="1"/>
</dbReference>
<organism evidence="3 4">
    <name type="scientific">Pseudobacillus wudalianchiensis</name>
    <dbReference type="NCBI Taxonomy" id="1743143"/>
    <lineage>
        <taxon>Bacteria</taxon>
        <taxon>Bacillati</taxon>
        <taxon>Bacillota</taxon>
        <taxon>Bacilli</taxon>
        <taxon>Bacillales</taxon>
        <taxon>Bacillaceae</taxon>
        <taxon>Pseudobacillus</taxon>
    </lineage>
</organism>
<name>A0A1B9BA13_9BACI</name>
<dbReference type="PROSITE" id="PS51781">
    <property type="entry name" value="SH3B"/>
    <property type="match status" value="1"/>
</dbReference>
<dbReference type="EMBL" id="MAYT01000001">
    <property type="protein sequence ID" value="OCA92936.1"/>
    <property type="molecule type" value="Genomic_DNA"/>
</dbReference>
<dbReference type="InterPro" id="IPR003646">
    <property type="entry name" value="SH3-like_bac-type"/>
</dbReference>
<evidence type="ECO:0000313" key="3">
    <source>
        <dbReference type="EMBL" id="OCA92936.1"/>
    </source>
</evidence>
<evidence type="ECO:0000256" key="1">
    <source>
        <dbReference type="SAM" id="SignalP"/>
    </source>
</evidence>
<accession>A0A1B9BA13</accession>
<dbReference type="AlphaFoldDB" id="A0A1B9BA13"/>
<dbReference type="RefSeq" id="WP_065409392.1">
    <property type="nucleotide sequence ID" value="NZ_MAYT01000001.1"/>
</dbReference>
<feature type="signal peptide" evidence="1">
    <location>
        <begin position="1"/>
        <end position="30"/>
    </location>
</feature>
<reference evidence="4" key="1">
    <citation type="submission" date="2016-05" db="EMBL/GenBank/DDBJ databases">
        <authorList>
            <person name="Liu B."/>
            <person name="Wang J."/>
            <person name="Zhu Y."/>
            <person name="Liu G."/>
            <person name="Chen Q."/>
            <person name="Chen Z."/>
            <person name="Lan J."/>
            <person name="Che J."/>
            <person name="Ge C."/>
            <person name="Shi H."/>
            <person name="Pan Z."/>
            <person name="Liu X."/>
        </authorList>
    </citation>
    <scope>NUCLEOTIDE SEQUENCE [LARGE SCALE GENOMIC DNA]</scope>
    <source>
        <strain evidence="4">FJAT-27215</strain>
    </source>
</reference>
<dbReference type="PANTHER" id="PTHR34408:SF1">
    <property type="entry name" value="GLYCOSYL HYDROLASE FAMILY 19 DOMAIN-CONTAINING PROTEIN HI_1415"/>
    <property type="match status" value="1"/>
</dbReference>
<evidence type="ECO:0000313" key="4">
    <source>
        <dbReference type="Proteomes" id="UP000092578"/>
    </source>
</evidence>
<feature type="chain" id="PRO_5008622555" description="SH3b domain-containing protein" evidence="1">
    <location>
        <begin position="31"/>
        <end position="234"/>
    </location>
</feature>
<dbReference type="InterPro" id="IPR052354">
    <property type="entry name" value="Cell_Wall_Dynamics_Protein"/>
</dbReference>
<dbReference type="Proteomes" id="UP000092578">
    <property type="component" value="Unassembled WGS sequence"/>
</dbReference>
<sequence>MSKIGGFKSLLAFILVLAIALPFSVTTSQAAVTAKTGWVSIDSGALTVRSGPGTNYQKVGSLKNNTAVTVYSQLKNGWSQINYNNKKAYVSSQYVRMYSFLMDKTKIYTYKTEGSYYKTQYVGKYRDWDKWVDNEGFYITKEDSKGLYTGWPNAAFFTDLAYPLKVGMEWTDWEVKNKIIAINGTLKTPAGTFKNVVTVKSSDGYTTYFAQNVGFLKAVSNGVTMSELTSLIKK</sequence>
<proteinExistence type="predicted"/>
<dbReference type="Gene3D" id="2.30.30.40">
    <property type="entry name" value="SH3 Domains"/>
    <property type="match status" value="1"/>
</dbReference>
<feature type="domain" description="SH3b" evidence="2">
    <location>
        <begin position="34"/>
        <end position="99"/>
    </location>
</feature>
<keyword evidence="4" id="KW-1185">Reference proteome</keyword>
<comment type="caution">
    <text evidence="3">The sequence shown here is derived from an EMBL/GenBank/DDBJ whole genome shotgun (WGS) entry which is preliminary data.</text>
</comment>
<dbReference type="Pfam" id="PF08239">
    <property type="entry name" value="SH3_3"/>
    <property type="match status" value="1"/>
</dbReference>